<reference evidence="1 2" key="1">
    <citation type="journal article" date="2010" name="Nature">
        <title>Genome sequencing and analysis of the model grass Brachypodium distachyon.</title>
        <authorList>
            <consortium name="International Brachypodium Initiative"/>
        </authorList>
    </citation>
    <scope>NUCLEOTIDE SEQUENCE [LARGE SCALE GENOMIC DNA]</scope>
    <source>
        <strain evidence="1 2">Bd21</strain>
    </source>
</reference>
<protein>
    <submittedName>
        <fullName evidence="1 2">Uncharacterized protein</fullName>
    </submittedName>
</protein>
<organism evidence="1">
    <name type="scientific">Brachypodium distachyon</name>
    <name type="common">Purple false brome</name>
    <name type="synonym">Trachynia distachya</name>
    <dbReference type="NCBI Taxonomy" id="15368"/>
    <lineage>
        <taxon>Eukaryota</taxon>
        <taxon>Viridiplantae</taxon>
        <taxon>Streptophyta</taxon>
        <taxon>Embryophyta</taxon>
        <taxon>Tracheophyta</taxon>
        <taxon>Spermatophyta</taxon>
        <taxon>Magnoliopsida</taxon>
        <taxon>Liliopsida</taxon>
        <taxon>Poales</taxon>
        <taxon>Poaceae</taxon>
        <taxon>BOP clade</taxon>
        <taxon>Pooideae</taxon>
        <taxon>Stipodae</taxon>
        <taxon>Brachypodieae</taxon>
        <taxon>Brachypodium</taxon>
    </lineage>
</organism>
<accession>A0A0Q3G778</accession>
<evidence type="ECO:0000313" key="2">
    <source>
        <dbReference type="EnsemblPlants" id="KQK07216"/>
    </source>
</evidence>
<reference evidence="1" key="2">
    <citation type="submission" date="2017-06" db="EMBL/GenBank/DDBJ databases">
        <title>WGS assembly of Brachypodium distachyon.</title>
        <authorList>
            <consortium name="The International Brachypodium Initiative"/>
            <person name="Lucas S."/>
            <person name="Harmon-Smith M."/>
            <person name="Lail K."/>
            <person name="Tice H."/>
            <person name="Grimwood J."/>
            <person name="Bruce D."/>
            <person name="Barry K."/>
            <person name="Shu S."/>
            <person name="Lindquist E."/>
            <person name="Wang M."/>
            <person name="Pitluck S."/>
            <person name="Vogel J.P."/>
            <person name="Garvin D.F."/>
            <person name="Mockler T.C."/>
            <person name="Schmutz J."/>
            <person name="Rokhsar D."/>
            <person name="Bevan M.W."/>
        </authorList>
    </citation>
    <scope>NUCLEOTIDE SEQUENCE</scope>
    <source>
        <strain evidence="1">Bd21</strain>
    </source>
</reference>
<evidence type="ECO:0000313" key="1">
    <source>
        <dbReference type="EMBL" id="KQK07216.1"/>
    </source>
</evidence>
<proteinExistence type="predicted"/>
<reference evidence="2" key="3">
    <citation type="submission" date="2018-08" db="UniProtKB">
        <authorList>
            <consortium name="EnsemblPlants"/>
        </authorList>
    </citation>
    <scope>IDENTIFICATION</scope>
    <source>
        <strain evidence="2">cv. Bd21</strain>
    </source>
</reference>
<dbReference type="InParanoid" id="A0A0Q3G778"/>
<gene>
    <name evidence="1" type="ORF">BRADI_2g33985v3</name>
</gene>
<sequence length="84" mass="9570">MRRSERGVLEEESRVGWGGARGRPNHVVELGRSRPLSDEGRVQLRLGRFLLLKPWFTWRGTSSAAAARAPPRILFERERDGCRG</sequence>
<dbReference type="Gramene" id="KQK07216">
    <property type="protein sequence ID" value="KQK07216"/>
    <property type="gene ID" value="BRADI_2g33985v3"/>
</dbReference>
<keyword evidence="3" id="KW-1185">Reference proteome</keyword>
<dbReference type="EMBL" id="CM000881">
    <property type="protein sequence ID" value="KQK07216.1"/>
    <property type="molecule type" value="Genomic_DNA"/>
</dbReference>
<evidence type="ECO:0000313" key="3">
    <source>
        <dbReference type="Proteomes" id="UP000008810"/>
    </source>
</evidence>
<dbReference type="EnsemblPlants" id="KQK07216">
    <property type="protein sequence ID" value="KQK07216"/>
    <property type="gene ID" value="BRADI_2g33985v3"/>
</dbReference>
<name>A0A0Q3G778_BRADI</name>
<dbReference type="AlphaFoldDB" id="A0A0Q3G778"/>
<dbReference type="Proteomes" id="UP000008810">
    <property type="component" value="Chromosome 2"/>
</dbReference>